<gene>
    <name evidence="2" type="ORF">ACG00X_23535</name>
</gene>
<comment type="caution">
    <text evidence="2">The sequence shown here is derived from an EMBL/GenBank/DDBJ whole genome shotgun (WGS) entry which is preliminary data.</text>
</comment>
<dbReference type="RefSeq" id="WP_394492200.1">
    <property type="nucleotide sequence ID" value="NZ_JBIGIA010000032.1"/>
</dbReference>
<dbReference type="EMBL" id="JBIGIA010000032">
    <property type="protein sequence ID" value="MFG6459809.1"/>
    <property type="molecule type" value="Genomic_DNA"/>
</dbReference>
<feature type="transmembrane region" description="Helical" evidence="1">
    <location>
        <begin position="36"/>
        <end position="56"/>
    </location>
</feature>
<evidence type="ECO:0000313" key="3">
    <source>
        <dbReference type="Proteomes" id="UP001606305"/>
    </source>
</evidence>
<protein>
    <submittedName>
        <fullName evidence="2">Uncharacterized protein</fullName>
    </submittedName>
</protein>
<evidence type="ECO:0000256" key="1">
    <source>
        <dbReference type="SAM" id="Phobius"/>
    </source>
</evidence>
<organism evidence="2 3">
    <name type="scientific">Pelomonas nitida</name>
    <dbReference type="NCBI Taxonomy" id="3299027"/>
    <lineage>
        <taxon>Bacteria</taxon>
        <taxon>Pseudomonadati</taxon>
        <taxon>Pseudomonadota</taxon>
        <taxon>Betaproteobacteria</taxon>
        <taxon>Burkholderiales</taxon>
        <taxon>Sphaerotilaceae</taxon>
        <taxon>Roseateles</taxon>
    </lineage>
</organism>
<keyword evidence="1" id="KW-1133">Transmembrane helix</keyword>
<keyword evidence="1" id="KW-0812">Transmembrane</keyword>
<sequence length="74" mass="7645">MNQAAKSGLRAFAWVWLVSESLMIGAFAAATAGAAAGPMAGVMAAAVVLAVWWLAIRRSSVMKLLKRDALGGRA</sequence>
<name>A0ABW7GCY3_9BURK</name>
<proteinExistence type="predicted"/>
<keyword evidence="1" id="KW-0472">Membrane</keyword>
<evidence type="ECO:0000313" key="2">
    <source>
        <dbReference type="EMBL" id="MFG6459809.1"/>
    </source>
</evidence>
<accession>A0ABW7GCY3</accession>
<feature type="transmembrane region" description="Helical" evidence="1">
    <location>
        <begin position="12"/>
        <end position="30"/>
    </location>
</feature>
<keyword evidence="3" id="KW-1185">Reference proteome</keyword>
<dbReference type="Proteomes" id="UP001606305">
    <property type="component" value="Unassembled WGS sequence"/>
</dbReference>
<reference evidence="2 3" key="1">
    <citation type="submission" date="2024-09" db="EMBL/GenBank/DDBJ databases">
        <title>Novel species of the genus Pelomonas and Roseateles isolated from streams.</title>
        <authorList>
            <person name="Lu H."/>
        </authorList>
    </citation>
    <scope>NUCLEOTIDE SEQUENCE [LARGE SCALE GENOMIC DNA]</scope>
    <source>
        <strain evidence="2 3">BYS96W</strain>
    </source>
</reference>